<evidence type="ECO:0000259" key="1">
    <source>
        <dbReference type="Pfam" id="PF14534"/>
    </source>
</evidence>
<gene>
    <name evidence="2" type="ORF">BKA02_001825</name>
</gene>
<dbReference type="Proteomes" id="UP000552045">
    <property type="component" value="Unassembled WGS sequence"/>
</dbReference>
<dbReference type="InterPro" id="IPR032710">
    <property type="entry name" value="NTF2-like_dom_sf"/>
</dbReference>
<proteinExistence type="predicted"/>
<dbReference type="InterPro" id="IPR027843">
    <property type="entry name" value="DUF4440"/>
</dbReference>
<comment type="caution">
    <text evidence="2">The sequence shown here is derived from an EMBL/GenBank/DDBJ whole genome shotgun (WGS) entry which is preliminary data.</text>
</comment>
<protein>
    <submittedName>
        <fullName evidence="2">Uncharacterized protein (TIGR02246 family)</fullName>
    </submittedName>
</protein>
<name>A0A7Y9EXB4_9MICO</name>
<dbReference type="SUPFAM" id="SSF54427">
    <property type="entry name" value="NTF2-like"/>
    <property type="match status" value="1"/>
</dbReference>
<evidence type="ECO:0000313" key="2">
    <source>
        <dbReference type="EMBL" id="NYD54770.1"/>
    </source>
</evidence>
<dbReference type="Pfam" id="PF14534">
    <property type="entry name" value="DUF4440"/>
    <property type="match status" value="1"/>
</dbReference>
<evidence type="ECO:0000313" key="3">
    <source>
        <dbReference type="Proteomes" id="UP000552045"/>
    </source>
</evidence>
<accession>A0A7Y9EXB4</accession>
<dbReference type="InterPro" id="IPR011944">
    <property type="entry name" value="Steroid_delta5-4_isomerase"/>
</dbReference>
<feature type="domain" description="DUF4440" evidence="1">
    <location>
        <begin position="18"/>
        <end position="124"/>
    </location>
</feature>
<reference evidence="2 3" key="1">
    <citation type="submission" date="2020-07" db="EMBL/GenBank/DDBJ databases">
        <title>Sequencing the genomes of 1000 actinobacteria strains.</title>
        <authorList>
            <person name="Klenk H.-P."/>
        </authorList>
    </citation>
    <scope>NUCLEOTIDE SEQUENCE [LARGE SCALE GENOMIC DNA]</scope>
    <source>
        <strain evidence="2 3">DSM 22185</strain>
    </source>
</reference>
<keyword evidence="3" id="KW-1185">Reference proteome</keyword>
<dbReference type="RefSeq" id="WP_179433340.1">
    <property type="nucleotide sequence ID" value="NZ_BAABLC010000002.1"/>
</dbReference>
<dbReference type="NCBIfam" id="TIGR02246">
    <property type="entry name" value="SgcJ/EcaC family oxidoreductase"/>
    <property type="match status" value="1"/>
</dbReference>
<sequence length="154" mass="17136">MTEIAIDQNTTVPTGVIETLERMRLAWDAGDAAAYAAEFTDDASYVIFIGTVSTGRARIEEDHIPLFSTWQRGSRMSMRILSATPLSDDVVVVVTEGGIGKGRHIAHDKAQTFVFVRESDQWRCAAFQNTKKNRFFAAVNARESARLARKRRAA</sequence>
<dbReference type="AlphaFoldDB" id="A0A7Y9EXB4"/>
<dbReference type="EMBL" id="JACCBH010000001">
    <property type="protein sequence ID" value="NYD54770.1"/>
    <property type="molecule type" value="Genomic_DNA"/>
</dbReference>
<organism evidence="2 3">
    <name type="scientific">Microbacterium pseudoresistens</name>
    <dbReference type="NCBI Taxonomy" id="640634"/>
    <lineage>
        <taxon>Bacteria</taxon>
        <taxon>Bacillati</taxon>
        <taxon>Actinomycetota</taxon>
        <taxon>Actinomycetes</taxon>
        <taxon>Micrococcales</taxon>
        <taxon>Microbacteriaceae</taxon>
        <taxon>Microbacterium</taxon>
    </lineage>
</organism>
<dbReference type="Gene3D" id="3.10.450.50">
    <property type="match status" value="1"/>
</dbReference>